<dbReference type="AlphaFoldDB" id="A0A0G3EK74"/>
<dbReference type="KEGG" id="vbl:L21SP4_01316"/>
<dbReference type="EMBL" id="CP010904">
    <property type="protein sequence ID" value="AKJ64564.1"/>
    <property type="molecule type" value="Genomic_DNA"/>
</dbReference>
<keyword evidence="2" id="KW-1185">Reference proteome</keyword>
<dbReference type="STRING" id="1307763.L21SP4_01316"/>
<reference evidence="2" key="1">
    <citation type="submission" date="2015-02" db="EMBL/GenBank/DDBJ databases">
        <title>Description and complete genome sequence of the first cultured representative of the subdivision 5 of the Verrucomicrobia phylum.</title>
        <authorList>
            <person name="Spring S."/>
            <person name="Bunk B."/>
            <person name="Sproer C."/>
            <person name="Klenk H.-P."/>
        </authorList>
    </citation>
    <scope>NUCLEOTIDE SEQUENCE [LARGE SCALE GENOMIC DNA]</scope>
    <source>
        <strain evidence="2">L21-Fru-AB</strain>
    </source>
</reference>
<gene>
    <name evidence="1" type="ORF">L21SP4_01316</name>
</gene>
<protein>
    <recommendedName>
        <fullName evidence="3">PEP-CTERM protein-sorting domain-containing protein</fullName>
    </recommendedName>
</protein>
<evidence type="ECO:0000313" key="1">
    <source>
        <dbReference type="EMBL" id="AKJ64564.1"/>
    </source>
</evidence>
<evidence type="ECO:0000313" key="2">
    <source>
        <dbReference type="Proteomes" id="UP000035268"/>
    </source>
</evidence>
<sequence length="226" mass="24308" precursor="true">MMMLCAFVSNANAALISWTAEVFNAASQVSTNGSLIEAINFNGTNATVNTVAFMADPKAGDVTGADTDYLVVEPFKVIGRGAYTAATVYTGSVTEMQPVLDSFRFNTRADQTGFQLTGLTVGEEYEVQIWIGDARTATIQDRYMTINGTRIPFSGAWGTSMYIATGTFTADAITQDLTLAMFNNANDAALGTQLPAYQLRSIPEPSSLSLCVVFAIALMGLRRWKI</sequence>
<reference evidence="1 2" key="2">
    <citation type="journal article" date="2016" name="ISME J.">
        <title>Characterization of the first cultured representative of Verrucomicrobia subdivision 5 indicates the proposal of a novel phylum.</title>
        <authorList>
            <person name="Spring S."/>
            <person name="Bunk B."/>
            <person name="Sproer C."/>
            <person name="Schumann P."/>
            <person name="Rohde M."/>
            <person name="Tindall B.J."/>
            <person name="Klenk H.P."/>
        </authorList>
    </citation>
    <scope>NUCLEOTIDE SEQUENCE [LARGE SCALE GENOMIC DNA]</scope>
    <source>
        <strain evidence="1 2">L21-Fru-AB</strain>
    </source>
</reference>
<accession>A0A0G3EK74</accession>
<dbReference type="RefSeq" id="WP_144413777.1">
    <property type="nucleotide sequence ID" value="NZ_CP010904.1"/>
</dbReference>
<proteinExistence type="predicted"/>
<evidence type="ECO:0008006" key="3">
    <source>
        <dbReference type="Google" id="ProtNLM"/>
    </source>
</evidence>
<name>A0A0G3EK74_9BACT</name>
<dbReference type="Proteomes" id="UP000035268">
    <property type="component" value="Chromosome"/>
</dbReference>
<organism evidence="1 2">
    <name type="scientific">Kiritimatiella glycovorans</name>
    <dbReference type="NCBI Taxonomy" id="1307763"/>
    <lineage>
        <taxon>Bacteria</taxon>
        <taxon>Pseudomonadati</taxon>
        <taxon>Kiritimatiellota</taxon>
        <taxon>Kiritimatiellia</taxon>
        <taxon>Kiritimatiellales</taxon>
        <taxon>Kiritimatiellaceae</taxon>
        <taxon>Kiritimatiella</taxon>
    </lineage>
</organism>